<dbReference type="RefSeq" id="WP_006567547.1">
    <property type="nucleotide sequence ID" value="NZ_AP023027.1"/>
</dbReference>
<organism evidence="1 2">
    <name type="scientific">Anaerostipes caccae (strain DSM 14662 / CCUG 47493 / JCM 13470 / NCIMB 13811 / L1-92)</name>
    <dbReference type="NCBI Taxonomy" id="411490"/>
    <lineage>
        <taxon>Bacteria</taxon>
        <taxon>Bacillati</taxon>
        <taxon>Bacillota</taxon>
        <taxon>Clostridia</taxon>
        <taxon>Lachnospirales</taxon>
        <taxon>Lachnospiraceae</taxon>
        <taxon>Anaerostipes</taxon>
    </lineage>
</organism>
<dbReference type="Proteomes" id="UP000004935">
    <property type="component" value="Unassembled WGS sequence"/>
</dbReference>
<accession>B0MES1</accession>
<name>B0MES1_ANACD</name>
<gene>
    <name evidence="1" type="ORF">ANACAC_02071</name>
</gene>
<dbReference type="HOGENOM" id="CLU_2630345_0_0_9"/>
<comment type="caution">
    <text evidence="1">The sequence shown here is derived from an EMBL/GenBank/DDBJ whole genome shotgun (WGS) entry which is preliminary data.</text>
</comment>
<dbReference type="eggNOG" id="ENOG503417C">
    <property type="taxonomic scope" value="Bacteria"/>
</dbReference>
<evidence type="ECO:0000313" key="1">
    <source>
        <dbReference type="EMBL" id="EDR97459.1"/>
    </source>
</evidence>
<dbReference type="EMBL" id="ABAX03000013">
    <property type="protein sequence ID" value="EDR97459.1"/>
    <property type="molecule type" value="Genomic_DNA"/>
</dbReference>
<protein>
    <submittedName>
        <fullName evidence="1">Uncharacterized protein</fullName>
    </submittedName>
</protein>
<sequence length="77" mass="9216">MIGRTIYELTFYYWDENPENDDETFIAVYSAYELAQKGLEKFAEQPRFKGKREALFISEHELNVENSFWAEGFFTDE</sequence>
<dbReference type="STRING" id="411490.ANACAC_02071"/>
<keyword evidence="2" id="KW-1185">Reference proteome</keyword>
<proteinExistence type="predicted"/>
<dbReference type="AlphaFoldDB" id="B0MES1"/>
<evidence type="ECO:0000313" key="2">
    <source>
        <dbReference type="Proteomes" id="UP000004935"/>
    </source>
</evidence>
<reference evidence="1" key="2">
    <citation type="submission" date="2013-11" db="EMBL/GenBank/DDBJ databases">
        <title>Draft genome sequence of Anaerostipes caccae (DSM 14662).</title>
        <authorList>
            <person name="Sudarsanam P."/>
            <person name="Ley R."/>
            <person name="Guruge J."/>
            <person name="Turnbaugh P.J."/>
            <person name="Mahowald M."/>
            <person name="Liep D."/>
            <person name="Gordon J."/>
        </authorList>
    </citation>
    <scope>NUCLEOTIDE SEQUENCE</scope>
    <source>
        <strain evidence="1">DSM 14662</strain>
    </source>
</reference>
<reference evidence="1" key="1">
    <citation type="submission" date="2007-11" db="EMBL/GenBank/DDBJ databases">
        <authorList>
            <person name="Fulton L."/>
            <person name="Clifton S."/>
            <person name="Fulton B."/>
            <person name="Xu J."/>
            <person name="Minx P."/>
            <person name="Pepin K.H."/>
            <person name="Johnson M."/>
            <person name="Thiruvilangam P."/>
            <person name="Bhonagiri V."/>
            <person name="Nash W.E."/>
            <person name="Mardis E.R."/>
            <person name="Wilson R.K."/>
        </authorList>
    </citation>
    <scope>NUCLEOTIDE SEQUENCE [LARGE SCALE GENOMIC DNA]</scope>
    <source>
        <strain evidence="1">DSM 14662</strain>
    </source>
</reference>